<organism evidence="11 12">
    <name type="scientific">Propionivibrio dicarboxylicus</name>
    <dbReference type="NCBI Taxonomy" id="83767"/>
    <lineage>
        <taxon>Bacteria</taxon>
        <taxon>Pseudomonadati</taxon>
        <taxon>Pseudomonadota</taxon>
        <taxon>Betaproteobacteria</taxon>
        <taxon>Rhodocyclales</taxon>
        <taxon>Rhodocyclaceae</taxon>
        <taxon>Propionivibrio</taxon>
    </lineage>
</organism>
<feature type="transmembrane region" description="Helical" evidence="9">
    <location>
        <begin position="90"/>
        <end position="111"/>
    </location>
</feature>
<evidence type="ECO:0000256" key="6">
    <source>
        <dbReference type="ARBA" id="ARBA00022989"/>
    </source>
</evidence>
<name>A0A1G7XX23_9RHOO</name>
<comment type="subcellular location">
    <subcellularLocation>
        <location evidence="1 9">Cell inner membrane</location>
        <topology evidence="1 9">Multi-pass membrane protein</topology>
    </subcellularLocation>
</comment>
<reference evidence="11 12" key="1">
    <citation type="submission" date="2016-10" db="EMBL/GenBank/DDBJ databases">
        <authorList>
            <person name="de Groot N.N."/>
        </authorList>
    </citation>
    <scope>NUCLEOTIDE SEQUENCE [LARGE SCALE GENOMIC DNA]</scope>
    <source>
        <strain evidence="11 12">DSM 5885</strain>
    </source>
</reference>
<evidence type="ECO:0000256" key="3">
    <source>
        <dbReference type="ARBA" id="ARBA00022475"/>
    </source>
</evidence>
<dbReference type="PANTHER" id="PTHR35011:SF11">
    <property type="entry name" value="TRAP TRANSPORTER SMALL PERMEASE PROTEIN"/>
    <property type="match status" value="1"/>
</dbReference>
<comment type="subunit">
    <text evidence="9">The complex comprises the extracytoplasmic solute receptor protein and the two transmembrane proteins.</text>
</comment>
<evidence type="ECO:0000256" key="9">
    <source>
        <dbReference type="RuleBase" id="RU369079"/>
    </source>
</evidence>
<dbReference type="GO" id="GO:0015740">
    <property type="term" value="P:C4-dicarboxylate transport"/>
    <property type="evidence" value="ECO:0007669"/>
    <property type="project" value="TreeGrafter"/>
</dbReference>
<comment type="function">
    <text evidence="9">Part of the tripartite ATP-independent periplasmic (TRAP) transport system.</text>
</comment>
<dbReference type="GO" id="GO:0005886">
    <property type="term" value="C:plasma membrane"/>
    <property type="evidence" value="ECO:0007669"/>
    <property type="project" value="UniProtKB-SubCell"/>
</dbReference>
<evidence type="ECO:0000256" key="8">
    <source>
        <dbReference type="ARBA" id="ARBA00038436"/>
    </source>
</evidence>
<dbReference type="Pfam" id="PF04290">
    <property type="entry name" value="DctQ"/>
    <property type="match status" value="1"/>
</dbReference>
<protein>
    <recommendedName>
        <fullName evidence="9">TRAP transporter small permease protein</fullName>
    </recommendedName>
</protein>
<evidence type="ECO:0000256" key="1">
    <source>
        <dbReference type="ARBA" id="ARBA00004429"/>
    </source>
</evidence>
<evidence type="ECO:0000313" key="12">
    <source>
        <dbReference type="Proteomes" id="UP000198607"/>
    </source>
</evidence>
<dbReference type="GO" id="GO:0022857">
    <property type="term" value="F:transmembrane transporter activity"/>
    <property type="evidence" value="ECO:0007669"/>
    <property type="project" value="UniProtKB-UniRule"/>
</dbReference>
<evidence type="ECO:0000256" key="4">
    <source>
        <dbReference type="ARBA" id="ARBA00022519"/>
    </source>
</evidence>
<keyword evidence="4 9" id="KW-0997">Cell inner membrane</keyword>
<keyword evidence="2 9" id="KW-0813">Transport</keyword>
<accession>A0A1G7XX23</accession>
<dbReference type="AlphaFoldDB" id="A0A1G7XX23"/>
<dbReference type="InterPro" id="IPR007387">
    <property type="entry name" value="TRAP_DctQ"/>
</dbReference>
<dbReference type="STRING" id="83767.SAMN05660652_00826"/>
<dbReference type="PANTHER" id="PTHR35011">
    <property type="entry name" value="2,3-DIKETO-L-GULONATE TRAP TRANSPORTER SMALL PERMEASE PROTEIN YIAM"/>
    <property type="match status" value="1"/>
</dbReference>
<evidence type="ECO:0000259" key="10">
    <source>
        <dbReference type="Pfam" id="PF04290"/>
    </source>
</evidence>
<evidence type="ECO:0000256" key="7">
    <source>
        <dbReference type="ARBA" id="ARBA00023136"/>
    </source>
</evidence>
<sequence>MREVTAKLLDRIYLSCIWISGASLVVMALIVPWGVFTRHVLDRAASWPEPVAIICMLVFTFLGAAASYRAGAHIAVTAVTDRVPALLRKIFGVLVNLLMLGAAGFVLIWGAQLCLLTWNQTMPDLPAVRVGLSYLPIPLGALCTIVFVIECIVSGSQSRRAVCTIDQNVEES</sequence>
<dbReference type="EMBL" id="FNCY01000002">
    <property type="protein sequence ID" value="SDG88714.1"/>
    <property type="molecule type" value="Genomic_DNA"/>
</dbReference>
<feature type="domain" description="Tripartite ATP-independent periplasmic transporters DctQ component" evidence="10">
    <location>
        <begin position="27"/>
        <end position="154"/>
    </location>
</feature>
<proteinExistence type="inferred from homology"/>
<dbReference type="Proteomes" id="UP000198607">
    <property type="component" value="Unassembled WGS sequence"/>
</dbReference>
<feature type="transmembrane region" description="Helical" evidence="9">
    <location>
        <begin position="131"/>
        <end position="153"/>
    </location>
</feature>
<dbReference type="OrthoDB" id="4964541at2"/>
<keyword evidence="7 9" id="KW-0472">Membrane</keyword>
<evidence type="ECO:0000313" key="11">
    <source>
        <dbReference type="EMBL" id="SDG88714.1"/>
    </source>
</evidence>
<feature type="transmembrane region" description="Helical" evidence="9">
    <location>
        <begin position="51"/>
        <end position="70"/>
    </location>
</feature>
<keyword evidence="5 9" id="KW-0812">Transmembrane</keyword>
<evidence type="ECO:0000256" key="5">
    <source>
        <dbReference type="ARBA" id="ARBA00022692"/>
    </source>
</evidence>
<keyword evidence="3" id="KW-1003">Cell membrane</keyword>
<comment type="similarity">
    <text evidence="8 9">Belongs to the TRAP transporter small permease family.</text>
</comment>
<keyword evidence="12" id="KW-1185">Reference proteome</keyword>
<feature type="transmembrane region" description="Helical" evidence="9">
    <location>
        <begin position="12"/>
        <end position="31"/>
    </location>
</feature>
<dbReference type="InterPro" id="IPR055348">
    <property type="entry name" value="DctQ"/>
</dbReference>
<dbReference type="RefSeq" id="WP_091934067.1">
    <property type="nucleotide sequence ID" value="NZ_FNCY01000002.1"/>
</dbReference>
<evidence type="ECO:0000256" key="2">
    <source>
        <dbReference type="ARBA" id="ARBA00022448"/>
    </source>
</evidence>
<gene>
    <name evidence="11" type="ORF">SAMN05660652_00826</name>
</gene>
<keyword evidence="6 9" id="KW-1133">Transmembrane helix</keyword>